<dbReference type="Pfam" id="PF05198">
    <property type="entry name" value="IF3_N"/>
    <property type="match status" value="1"/>
</dbReference>
<comment type="subunit">
    <text evidence="4 6">Monomer.</text>
</comment>
<dbReference type="NCBIfam" id="TIGR00168">
    <property type="entry name" value="infC"/>
    <property type="match status" value="1"/>
</dbReference>
<accession>A0A4R1MR57</accession>
<dbReference type="OrthoDB" id="9806014at2"/>
<evidence type="ECO:0000313" key="10">
    <source>
        <dbReference type="Proteomes" id="UP000294545"/>
    </source>
</evidence>
<comment type="similarity">
    <text evidence="1 4 6">Belongs to the IF-3 family.</text>
</comment>
<dbReference type="SUPFAM" id="SSF54364">
    <property type="entry name" value="Translation initiation factor IF3, N-terminal domain"/>
    <property type="match status" value="1"/>
</dbReference>
<dbReference type="AlphaFoldDB" id="A0A4R1MR57"/>
<proteinExistence type="inferred from homology"/>
<dbReference type="Gene3D" id="3.30.110.10">
    <property type="entry name" value="Translation initiation factor 3 (IF-3), C-terminal domain"/>
    <property type="match status" value="1"/>
</dbReference>
<feature type="domain" description="Translation initiation factor 3 N-terminal" evidence="8">
    <location>
        <begin position="2"/>
        <end position="71"/>
    </location>
</feature>
<dbReference type="FunFam" id="3.10.20.80:FF:000001">
    <property type="entry name" value="Translation initiation factor IF-3"/>
    <property type="match status" value="1"/>
</dbReference>
<evidence type="ECO:0000256" key="2">
    <source>
        <dbReference type="ARBA" id="ARBA00022540"/>
    </source>
</evidence>
<keyword evidence="10" id="KW-1185">Reference proteome</keyword>
<dbReference type="PROSITE" id="PS00938">
    <property type="entry name" value="IF3"/>
    <property type="match status" value="1"/>
</dbReference>
<evidence type="ECO:0000259" key="7">
    <source>
        <dbReference type="Pfam" id="PF00707"/>
    </source>
</evidence>
<dbReference type="EMBL" id="SMGQ01000014">
    <property type="protein sequence ID" value="TCK92373.1"/>
    <property type="molecule type" value="Genomic_DNA"/>
</dbReference>
<dbReference type="GO" id="GO:0003743">
    <property type="term" value="F:translation initiation factor activity"/>
    <property type="evidence" value="ECO:0007669"/>
    <property type="project" value="UniProtKB-UniRule"/>
</dbReference>
<dbReference type="GO" id="GO:0043022">
    <property type="term" value="F:ribosome binding"/>
    <property type="evidence" value="ECO:0007669"/>
    <property type="project" value="UniProtKB-ARBA"/>
</dbReference>
<keyword evidence="3 4" id="KW-0648">Protein biosynthesis</keyword>
<evidence type="ECO:0000313" key="9">
    <source>
        <dbReference type="EMBL" id="TCK92373.1"/>
    </source>
</evidence>
<feature type="domain" description="Translation initiation factor 3 C-terminal" evidence="7">
    <location>
        <begin position="78"/>
        <end position="163"/>
    </location>
</feature>
<evidence type="ECO:0000259" key="8">
    <source>
        <dbReference type="Pfam" id="PF05198"/>
    </source>
</evidence>
<dbReference type="HAMAP" id="MF_00080">
    <property type="entry name" value="IF_3"/>
    <property type="match status" value="1"/>
</dbReference>
<evidence type="ECO:0000256" key="3">
    <source>
        <dbReference type="ARBA" id="ARBA00022917"/>
    </source>
</evidence>
<dbReference type="Pfam" id="PF00707">
    <property type="entry name" value="IF3_C"/>
    <property type="match status" value="1"/>
</dbReference>
<dbReference type="InterPro" id="IPR036787">
    <property type="entry name" value="T_IF-3_N_sf"/>
</dbReference>
<dbReference type="InterPro" id="IPR001288">
    <property type="entry name" value="Translation_initiation_fac_3"/>
</dbReference>
<dbReference type="Proteomes" id="UP000294545">
    <property type="component" value="Unassembled WGS sequence"/>
</dbReference>
<evidence type="ECO:0000256" key="6">
    <source>
        <dbReference type="RuleBase" id="RU000646"/>
    </source>
</evidence>
<dbReference type="InterPro" id="IPR036788">
    <property type="entry name" value="T_IF-3_C_sf"/>
</dbReference>
<evidence type="ECO:0000256" key="4">
    <source>
        <dbReference type="HAMAP-Rule" id="MF_00080"/>
    </source>
</evidence>
<dbReference type="GO" id="GO:0005829">
    <property type="term" value="C:cytosol"/>
    <property type="evidence" value="ECO:0007669"/>
    <property type="project" value="TreeGrafter"/>
</dbReference>
<reference evidence="9 10" key="1">
    <citation type="submission" date="2019-03" db="EMBL/GenBank/DDBJ databases">
        <title>Genomic Encyclopedia of Type Strains, Phase IV (KMG-IV): sequencing the most valuable type-strain genomes for metagenomic binning, comparative biology and taxonomic classification.</title>
        <authorList>
            <person name="Goeker M."/>
        </authorList>
    </citation>
    <scope>NUCLEOTIDE SEQUENCE [LARGE SCALE GENOMIC DNA]</scope>
    <source>
        <strain evidence="9 10">DSM 24176</strain>
    </source>
</reference>
<dbReference type="SUPFAM" id="SSF55200">
    <property type="entry name" value="Translation initiation factor IF3, C-terminal domain"/>
    <property type="match status" value="1"/>
</dbReference>
<dbReference type="InterPro" id="IPR019813">
    <property type="entry name" value="Translation_initiation_fac3_CS"/>
</dbReference>
<dbReference type="FunFam" id="3.30.110.10:FF:000001">
    <property type="entry name" value="Translation initiation factor IF-3"/>
    <property type="match status" value="1"/>
</dbReference>
<keyword evidence="2 4" id="KW-0396">Initiation factor</keyword>
<dbReference type="InterPro" id="IPR019814">
    <property type="entry name" value="Translation_initiation_fac_3_N"/>
</dbReference>
<dbReference type="GO" id="GO:0032790">
    <property type="term" value="P:ribosome disassembly"/>
    <property type="evidence" value="ECO:0007669"/>
    <property type="project" value="TreeGrafter"/>
</dbReference>
<protein>
    <recommendedName>
        <fullName evidence="4 5">Translation initiation factor IF-3</fullName>
    </recommendedName>
</protein>
<evidence type="ECO:0000256" key="1">
    <source>
        <dbReference type="ARBA" id="ARBA00005439"/>
    </source>
</evidence>
<comment type="subcellular location">
    <subcellularLocation>
        <location evidence="4 6">Cytoplasm</location>
    </subcellularLocation>
</comment>
<dbReference type="GO" id="GO:0016020">
    <property type="term" value="C:membrane"/>
    <property type="evidence" value="ECO:0007669"/>
    <property type="project" value="TreeGrafter"/>
</dbReference>
<comment type="function">
    <text evidence="4 6">IF-3 binds to the 30S ribosomal subunit and shifts the equilibrium between 70S ribosomes and their 50S and 30S subunits in favor of the free subunits, thus enhancing the availability of 30S subunits on which protein synthesis initiation begins.</text>
</comment>
<keyword evidence="4" id="KW-0963">Cytoplasm</keyword>
<organism evidence="9 10">
    <name type="scientific">Natranaerovirga hydrolytica</name>
    <dbReference type="NCBI Taxonomy" id="680378"/>
    <lineage>
        <taxon>Bacteria</taxon>
        <taxon>Bacillati</taxon>
        <taxon>Bacillota</taxon>
        <taxon>Clostridia</taxon>
        <taxon>Lachnospirales</taxon>
        <taxon>Natranaerovirgaceae</taxon>
        <taxon>Natranaerovirga</taxon>
    </lineage>
</organism>
<dbReference type="RefSeq" id="WP_132282811.1">
    <property type="nucleotide sequence ID" value="NZ_SMGQ01000014.1"/>
</dbReference>
<sequence>MINEQIRDKEVRVIGPEGEQVGIMTSRDAMNLAREKNLDLVKISPKANPPVCRIVDYGKLKYEQARKEKEARKKQKVINVKEVRLSPNIEQNDINTKVKQAIKFIQNGDKVKVSVRFRGRELAHTSVGREILQKFAQQLSDIADIEKPAKMEGRFMVMFLTQKK</sequence>
<dbReference type="PANTHER" id="PTHR10938:SF0">
    <property type="entry name" value="TRANSLATION INITIATION FACTOR IF-3, MITOCHONDRIAL"/>
    <property type="match status" value="1"/>
</dbReference>
<dbReference type="InterPro" id="IPR019815">
    <property type="entry name" value="Translation_initiation_fac_3_C"/>
</dbReference>
<name>A0A4R1MR57_9FIRM</name>
<gene>
    <name evidence="4" type="primary">infC</name>
    <name evidence="9" type="ORF">EDC19_2108</name>
</gene>
<evidence type="ECO:0000256" key="5">
    <source>
        <dbReference type="NCBIfam" id="TIGR00168"/>
    </source>
</evidence>
<dbReference type="Gene3D" id="3.10.20.80">
    <property type="entry name" value="Translation initiation factor 3 (IF-3), N-terminal domain"/>
    <property type="match status" value="1"/>
</dbReference>
<dbReference type="PANTHER" id="PTHR10938">
    <property type="entry name" value="TRANSLATION INITIATION FACTOR IF-3"/>
    <property type="match status" value="1"/>
</dbReference>
<comment type="caution">
    <text evidence="9">The sequence shown here is derived from an EMBL/GenBank/DDBJ whole genome shotgun (WGS) entry which is preliminary data.</text>
</comment>